<dbReference type="Proteomes" id="UP000689195">
    <property type="component" value="Unassembled WGS sequence"/>
</dbReference>
<dbReference type="OrthoDB" id="305983at2759"/>
<sequence length="173" mass="20202">MRQTNYKENRQQSSQRKISDYIKSTLGSTQQISEPLSNNKNALNELENQLQQMVKIKTQFSQVCGAMENQDIRSSKENKDLLYQFQQSQNIDKQAYLVQTGNFGHPESQLSYRISTQRTLPAFEIHEDIPTIDDLRKLQNQILDLNTFSVEQMDELKKLSSIILFRIRNLSNQ</sequence>
<gene>
    <name evidence="2" type="ORF">PPENT_87.1.T0230038</name>
</gene>
<evidence type="ECO:0000256" key="1">
    <source>
        <dbReference type="SAM" id="Coils"/>
    </source>
</evidence>
<accession>A0A8S1TEH0</accession>
<keyword evidence="1" id="KW-0175">Coiled coil</keyword>
<evidence type="ECO:0000313" key="2">
    <source>
        <dbReference type="EMBL" id="CAD8152411.1"/>
    </source>
</evidence>
<protein>
    <submittedName>
        <fullName evidence="2">Uncharacterized protein</fullName>
    </submittedName>
</protein>
<name>A0A8S1TEH0_9CILI</name>
<feature type="coiled-coil region" evidence="1">
    <location>
        <begin position="36"/>
        <end position="63"/>
    </location>
</feature>
<dbReference type="AlphaFoldDB" id="A0A8S1TEH0"/>
<comment type="caution">
    <text evidence="2">The sequence shown here is derived from an EMBL/GenBank/DDBJ whole genome shotgun (WGS) entry which is preliminary data.</text>
</comment>
<keyword evidence="3" id="KW-1185">Reference proteome</keyword>
<proteinExistence type="predicted"/>
<evidence type="ECO:0000313" key="3">
    <source>
        <dbReference type="Proteomes" id="UP000689195"/>
    </source>
</evidence>
<organism evidence="2 3">
    <name type="scientific">Paramecium pentaurelia</name>
    <dbReference type="NCBI Taxonomy" id="43138"/>
    <lineage>
        <taxon>Eukaryota</taxon>
        <taxon>Sar</taxon>
        <taxon>Alveolata</taxon>
        <taxon>Ciliophora</taxon>
        <taxon>Intramacronucleata</taxon>
        <taxon>Oligohymenophorea</taxon>
        <taxon>Peniculida</taxon>
        <taxon>Parameciidae</taxon>
        <taxon>Paramecium</taxon>
    </lineage>
</organism>
<reference evidence="2" key="1">
    <citation type="submission" date="2021-01" db="EMBL/GenBank/DDBJ databases">
        <authorList>
            <consortium name="Genoscope - CEA"/>
            <person name="William W."/>
        </authorList>
    </citation>
    <scope>NUCLEOTIDE SEQUENCE</scope>
</reference>
<dbReference type="EMBL" id="CAJJDO010000023">
    <property type="protein sequence ID" value="CAD8152411.1"/>
    <property type="molecule type" value="Genomic_DNA"/>
</dbReference>